<name>A0A517M5W0_9BACT</name>
<dbReference type="KEGG" id="ruv:EC9_44640"/>
<dbReference type="RefSeq" id="WP_218934329.1">
    <property type="nucleotide sequence ID" value="NZ_CP036261.1"/>
</dbReference>
<dbReference type="Pfam" id="PF09720">
    <property type="entry name" value="Unstab_antitox"/>
    <property type="match status" value="1"/>
</dbReference>
<reference evidence="1 2" key="1">
    <citation type="submission" date="2019-02" db="EMBL/GenBank/DDBJ databases">
        <title>Deep-cultivation of Planctomycetes and their phenomic and genomic characterization uncovers novel biology.</title>
        <authorList>
            <person name="Wiegand S."/>
            <person name="Jogler M."/>
            <person name="Boedeker C."/>
            <person name="Pinto D."/>
            <person name="Vollmers J."/>
            <person name="Rivas-Marin E."/>
            <person name="Kohn T."/>
            <person name="Peeters S.H."/>
            <person name="Heuer A."/>
            <person name="Rast P."/>
            <person name="Oberbeckmann S."/>
            <person name="Bunk B."/>
            <person name="Jeske O."/>
            <person name="Meyerdierks A."/>
            <person name="Storesund J.E."/>
            <person name="Kallscheuer N."/>
            <person name="Luecker S."/>
            <person name="Lage O.M."/>
            <person name="Pohl T."/>
            <person name="Merkel B.J."/>
            <person name="Hornburger P."/>
            <person name="Mueller R.-W."/>
            <person name="Bruemmer F."/>
            <person name="Labrenz M."/>
            <person name="Spormann A.M."/>
            <person name="Op den Camp H."/>
            <person name="Overmann J."/>
            <person name="Amann R."/>
            <person name="Jetten M.S.M."/>
            <person name="Mascher T."/>
            <person name="Medema M.H."/>
            <person name="Devos D.P."/>
            <person name="Kaster A.-K."/>
            <person name="Ovreas L."/>
            <person name="Rohde M."/>
            <person name="Galperin M.Y."/>
            <person name="Jogler C."/>
        </authorList>
    </citation>
    <scope>NUCLEOTIDE SEQUENCE [LARGE SCALE GENOMIC DNA]</scope>
    <source>
        <strain evidence="1 2">EC9</strain>
    </source>
</reference>
<organism evidence="1 2">
    <name type="scientific">Rosistilla ulvae</name>
    <dbReference type="NCBI Taxonomy" id="1930277"/>
    <lineage>
        <taxon>Bacteria</taxon>
        <taxon>Pseudomonadati</taxon>
        <taxon>Planctomycetota</taxon>
        <taxon>Planctomycetia</taxon>
        <taxon>Pirellulales</taxon>
        <taxon>Pirellulaceae</taxon>
        <taxon>Rosistilla</taxon>
    </lineage>
</organism>
<protein>
    <recommendedName>
        <fullName evidence="3">Addiction module component</fullName>
    </recommendedName>
</protein>
<evidence type="ECO:0000313" key="2">
    <source>
        <dbReference type="Proteomes" id="UP000319557"/>
    </source>
</evidence>
<accession>A0A517M5W0</accession>
<dbReference type="InterPro" id="IPR013406">
    <property type="entry name" value="CHP02574_addiction_mod"/>
</dbReference>
<dbReference type="AlphaFoldDB" id="A0A517M5W0"/>
<evidence type="ECO:0008006" key="3">
    <source>
        <dbReference type="Google" id="ProtNLM"/>
    </source>
</evidence>
<dbReference type="EMBL" id="CP036261">
    <property type="protein sequence ID" value="QDS90257.1"/>
    <property type="molecule type" value="Genomic_DNA"/>
</dbReference>
<evidence type="ECO:0000313" key="1">
    <source>
        <dbReference type="EMBL" id="QDS90257.1"/>
    </source>
</evidence>
<keyword evidence="2" id="KW-1185">Reference proteome</keyword>
<gene>
    <name evidence="1" type="ORF">EC9_44640</name>
</gene>
<dbReference type="Proteomes" id="UP000319557">
    <property type="component" value="Chromosome"/>
</dbReference>
<proteinExistence type="predicted"/>
<sequence length="75" mass="8422">MTVRTLIDGLSREERREAFEVLWQALLGEDSLEVPAWHGEVLSQRLTNPSAGPSLPLDDAIEEVRRRLDGRPLSA</sequence>